<reference evidence="3 4" key="1">
    <citation type="submission" date="2014-04" db="EMBL/GenBank/DDBJ databases">
        <title>Evolutionary Origins and Diversification of the Mycorrhizal Mutualists.</title>
        <authorList>
            <consortium name="DOE Joint Genome Institute"/>
            <consortium name="Mycorrhizal Genomics Consortium"/>
            <person name="Kohler A."/>
            <person name="Kuo A."/>
            <person name="Nagy L.G."/>
            <person name="Floudas D."/>
            <person name="Copeland A."/>
            <person name="Barry K.W."/>
            <person name="Cichocki N."/>
            <person name="Veneault-Fourrey C."/>
            <person name="LaButti K."/>
            <person name="Lindquist E.A."/>
            <person name="Lipzen A."/>
            <person name="Lundell T."/>
            <person name="Morin E."/>
            <person name="Murat C."/>
            <person name="Riley R."/>
            <person name="Ohm R."/>
            <person name="Sun H."/>
            <person name="Tunlid A."/>
            <person name="Henrissat B."/>
            <person name="Grigoriev I.V."/>
            <person name="Hibbett D.S."/>
            <person name="Martin F."/>
        </authorList>
    </citation>
    <scope>NUCLEOTIDE SEQUENCE [LARGE SCALE GENOMIC DNA]</scope>
    <source>
        <strain evidence="3 4">FD-317 M1</strain>
    </source>
</reference>
<gene>
    <name evidence="3" type="ORF">GYMLUDRAFT_824166</name>
</gene>
<sequence>MANIGQHIKTLRAWGLLPYIVFSLLSAASTIAGYKSNPSYVTITGSIGAAGSTILVIHEKRKTDCQSRDLGRFNSYPINIHDETHIRIRSILRRFSEYLQFPFSWRPINAIRFPIMALDPYEVAEMGASSSINPNTQFFSSSPARPRFPAPSSSSSSPLVSSSAAGNSPSSTNLPFAFSFSFLFSNFDSCTFGFSFESPFFSFHHRPATHAPSAPLNSSSFNINPQSESEISLLSIPSRADLTVFPDYNVSPTLLLS</sequence>
<dbReference type="EMBL" id="KN834800">
    <property type="protein sequence ID" value="KIK56072.1"/>
    <property type="molecule type" value="Genomic_DNA"/>
</dbReference>
<dbReference type="HOGENOM" id="CLU_1082034_0_0_1"/>
<feature type="transmembrane region" description="Helical" evidence="2">
    <location>
        <begin position="40"/>
        <end position="58"/>
    </location>
</feature>
<evidence type="ECO:0000313" key="4">
    <source>
        <dbReference type="Proteomes" id="UP000053593"/>
    </source>
</evidence>
<keyword evidence="2" id="KW-0472">Membrane</keyword>
<organism evidence="3 4">
    <name type="scientific">Collybiopsis luxurians FD-317 M1</name>
    <dbReference type="NCBI Taxonomy" id="944289"/>
    <lineage>
        <taxon>Eukaryota</taxon>
        <taxon>Fungi</taxon>
        <taxon>Dikarya</taxon>
        <taxon>Basidiomycota</taxon>
        <taxon>Agaricomycotina</taxon>
        <taxon>Agaricomycetes</taxon>
        <taxon>Agaricomycetidae</taxon>
        <taxon>Agaricales</taxon>
        <taxon>Marasmiineae</taxon>
        <taxon>Omphalotaceae</taxon>
        <taxon>Collybiopsis</taxon>
        <taxon>Collybiopsis luxurians</taxon>
    </lineage>
</organism>
<keyword evidence="2" id="KW-1133">Transmembrane helix</keyword>
<evidence type="ECO:0000256" key="1">
    <source>
        <dbReference type="SAM" id="MobiDB-lite"/>
    </source>
</evidence>
<feature type="transmembrane region" description="Helical" evidence="2">
    <location>
        <begin position="12"/>
        <end position="34"/>
    </location>
</feature>
<name>A0A0D0CDF5_9AGAR</name>
<feature type="region of interest" description="Disordered" evidence="1">
    <location>
        <begin position="139"/>
        <end position="164"/>
    </location>
</feature>
<accession>A0A0D0CDF5</accession>
<evidence type="ECO:0000256" key="2">
    <source>
        <dbReference type="SAM" id="Phobius"/>
    </source>
</evidence>
<protein>
    <submittedName>
        <fullName evidence="3">Uncharacterized protein</fullName>
    </submittedName>
</protein>
<proteinExistence type="predicted"/>
<dbReference type="AlphaFoldDB" id="A0A0D0CDF5"/>
<keyword evidence="4" id="KW-1185">Reference proteome</keyword>
<evidence type="ECO:0000313" key="3">
    <source>
        <dbReference type="EMBL" id="KIK56072.1"/>
    </source>
</evidence>
<keyword evidence="2" id="KW-0812">Transmembrane</keyword>
<dbReference type="Proteomes" id="UP000053593">
    <property type="component" value="Unassembled WGS sequence"/>
</dbReference>